<dbReference type="EMBL" id="JAUJYO010000011">
    <property type="protein sequence ID" value="KAK1303171.1"/>
    <property type="molecule type" value="Genomic_DNA"/>
</dbReference>
<evidence type="ECO:0000313" key="2">
    <source>
        <dbReference type="EMBL" id="KAK1303171.1"/>
    </source>
</evidence>
<evidence type="ECO:0000256" key="1">
    <source>
        <dbReference type="SAM" id="MobiDB-lite"/>
    </source>
</evidence>
<reference evidence="2" key="2">
    <citation type="submission" date="2023-06" db="EMBL/GenBank/DDBJ databases">
        <authorList>
            <person name="Ma L."/>
            <person name="Liu K.-W."/>
            <person name="Li Z."/>
            <person name="Hsiao Y.-Y."/>
            <person name="Qi Y."/>
            <person name="Fu T."/>
            <person name="Tang G."/>
            <person name="Zhang D."/>
            <person name="Sun W.-H."/>
            <person name="Liu D.-K."/>
            <person name="Li Y."/>
            <person name="Chen G.-Z."/>
            <person name="Liu X.-D."/>
            <person name="Liao X.-Y."/>
            <person name="Jiang Y.-T."/>
            <person name="Yu X."/>
            <person name="Hao Y."/>
            <person name="Huang J."/>
            <person name="Zhao X.-W."/>
            <person name="Ke S."/>
            <person name="Chen Y.-Y."/>
            <person name="Wu W.-L."/>
            <person name="Hsu J.-L."/>
            <person name="Lin Y.-F."/>
            <person name="Huang M.-D."/>
            <person name="Li C.-Y."/>
            <person name="Huang L."/>
            <person name="Wang Z.-W."/>
            <person name="Zhao X."/>
            <person name="Zhong W.-Y."/>
            <person name="Peng D.-H."/>
            <person name="Ahmad S."/>
            <person name="Lan S."/>
            <person name="Zhang J.-S."/>
            <person name="Tsai W.-C."/>
            <person name="Van De Peer Y."/>
            <person name="Liu Z.-J."/>
        </authorList>
    </citation>
    <scope>NUCLEOTIDE SEQUENCE</scope>
    <source>
        <strain evidence="2">CP</strain>
        <tissue evidence="2">Leaves</tissue>
    </source>
</reference>
<feature type="region of interest" description="Disordered" evidence="1">
    <location>
        <begin position="1"/>
        <end position="28"/>
    </location>
</feature>
<sequence>MAHSVTGGRLTGASTLGGSTSGAGGEGDRFRGGFSVGVSLHHVVADGHSFSWFMNRRRRTGPGRLREGGGAHAGRHLDGARETVVVAVGREGWVAEWEEMEARRVK</sequence>
<proteinExistence type="predicted"/>
<reference evidence="2" key="1">
    <citation type="journal article" date="2023" name="Nat. Commun.">
        <title>Diploid and tetraploid genomes of Acorus and the evolution of monocots.</title>
        <authorList>
            <person name="Ma L."/>
            <person name="Liu K.W."/>
            <person name="Li Z."/>
            <person name="Hsiao Y.Y."/>
            <person name="Qi Y."/>
            <person name="Fu T."/>
            <person name="Tang G.D."/>
            <person name="Zhang D."/>
            <person name="Sun W.H."/>
            <person name="Liu D.K."/>
            <person name="Li Y."/>
            <person name="Chen G.Z."/>
            <person name="Liu X.D."/>
            <person name="Liao X.Y."/>
            <person name="Jiang Y.T."/>
            <person name="Yu X."/>
            <person name="Hao Y."/>
            <person name="Huang J."/>
            <person name="Zhao X.W."/>
            <person name="Ke S."/>
            <person name="Chen Y.Y."/>
            <person name="Wu W.L."/>
            <person name="Hsu J.L."/>
            <person name="Lin Y.F."/>
            <person name="Huang M.D."/>
            <person name="Li C.Y."/>
            <person name="Huang L."/>
            <person name="Wang Z.W."/>
            <person name="Zhao X."/>
            <person name="Zhong W.Y."/>
            <person name="Peng D.H."/>
            <person name="Ahmad S."/>
            <person name="Lan S."/>
            <person name="Zhang J.S."/>
            <person name="Tsai W.C."/>
            <person name="Van de Peer Y."/>
            <person name="Liu Z.J."/>
        </authorList>
    </citation>
    <scope>NUCLEOTIDE SEQUENCE</scope>
    <source>
        <strain evidence="2">CP</strain>
    </source>
</reference>
<dbReference type="InterPro" id="IPR023213">
    <property type="entry name" value="CAT-like_dom_sf"/>
</dbReference>
<feature type="compositionally biased region" description="Low complexity" evidence="1">
    <location>
        <begin position="1"/>
        <end position="18"/>
    </location>
</feature>
<dbReference type="Proteomes" id="UP001180020">
    <property type="component" value="Unassembled WGS sequence"/>
</dbReference>
<accession>A0AAV9DNB1</accession>
<name>A0AAV9DNB1_ACOCL</name>
<protein>
    <submittedName>
        <fullName evidence="2">Uncharacterized protein</fullName>
    </submittedName>
</protein>
<keyword evidence="3" id="KW-1185">Reference proteome</keyword>
<gene>
    <name evidence="2" type="ORF">QJS10_CPB11g00921</name>
</gene>
<dbReference type="AlphaFoldDB" id="A0AAV9DNB1"/>
<dbReference type="Gene3D" id="3.30.559.10">
    <property type="entry name" value="Chloramphenicol acetyltransferase-like domain"/>
    <property type="match status" value="1"/>
</dbReference>
<comment type="caution">
    <text evidence="2">The sequence shown here is derived from an EMBL/GenBank/DDBJ whole genome shotgun (WGS) entry which is preliminary data.</text>
</comment>
<evidence type="ECO:0000313" key="3">
    <source>
        <dbReference type="Proteomes" id="UP001180020"/>
    </source>
</evidence>
<organism evidence="2 3">
    <name type="scientific">Acorus calamus</name>
    <name type="common">Sweet flag</name>
    <dbReference type="NCBI Taxonomy" id="4465"/>
    <lineage>
        <taxon>Eukaryota</taxon>
        <taxon>Viridiplantae</taxon>
        <taxon>Streptophyta</taxon>
        <taxon>Embryophyta</taxon>
        <taxon>Tracheophyta</taxon>
        <taxon>Spermatophyta</taxon>
        <taxon>Magnoliopsida</taxon>
        <taxon>Liliopsida</taxon>
        <taxon>Acoraceae</taxon>
        <taxon>Acorus</taxon>
    </lineage>
</organism>